<protein>
    <submittedName>
        <fullName evidence="2">ATP-binding protein</fullName>
    </submittedName>
</protein>
<dbReference type="AlphaFoldDB" id="A0A2U9IT45"/>
<dbReference type="EMBL" id="CP029287">
    <property type="protein sequence ID" value="AWR99196.1"/>
    <property type="molecule type" value="Genomic_DNA"/>
</dbReference>
<proteinExistence type="predicted"/>
<gene>
    <name evidence="2" type="ORF">DFR87_05200</name>
</gene>
<feature type="domain" description="AAA" evidence="1">
    <location>
        <begin position="20"/>
        <end position="131"/>
    </location>
</feature>
<reference evidence="3" key="2">
    <citation type="submission" date="2020-03" db="EMBL/GenBank/DDBJ databases">
        <title>Complete Genome Sequences of Extremely Thermoacidophilic, Metal-Mobilizing Type-Strain Members of the Archaeal Family Sulfolobaceae: Acidianus brierleyi DSM-1651T, Acidianus sulfidivorans DSM-18786T, Metallosphaera hakonensis DSM-7519T, and Metallosphaera prunae DSM-10039T.</title>
        <authorList>
            <person name="Counts J.A."/>
            <person name="Kelly R.M."/>
        </authorList>
    </citation>
    <scope>NUCLEOTIDE SEQUENCE [LARGE SCALE GENOMIC DNA]</scope>
    <source>
        <strain evidence="3">HO1-1</strain>
    </source>
</reference>
<evidence type="ECO:0000313" key="3">
    <source>
        <dbReference type="Proteomes" id="UP000247586"/>
    </source>
</evidence>
<reference evidence="2 3" key="1">
    <citation type="submission" date="2018-05" db="EMBL/GenBank/DDBJ databases">
        <title>Complete Genome Sequences of Extremely Thermoacidophilic, Metal-Mobilizing Type-Strain Members of the Archaeal Family Sulfolobaceae: Acidianus brierleyi DSM-1651T, Acidianus sulfidivorans DSM-18786T, Metallosphaera hakonensis DSM-7519T, and Metallosphaera prunae DSM-10039T.</title>
        <authorList>
            <person name="Counts J.A."/>
            <person name="Kelly R.M."/>
        </authorList>
    </citation>
    <scope>NUCLEOTIDE SEQUENCE [LARGE SCALE GENOMIC DNA]</scope>
    <source>
        <strain evidence="2 3">HO1-1</strain>
    </source>
</reference>
<dbReference type="PANTHER" id="PTHR34704">
    <property type="entry name" value="ATPASE"/>
    <property type="match status" value="1"/>
</dbReference>
<dbReference type="PANTHER" id="PTHR34704:SF1">
    <property type="entry name" value="ATPASE"/>
    <property type="match status" value="1"/>
</dbReference>
<dbReference type="SUPFAM" id="SSF52540">
    <property type="entry name" value="P-loop containing nucleoside triphosphate hydrolases"/>
    <property type="match status" value="1"/>
</dbReference>
<dbReference type="GeneID" id="71004701"/>
<dbReference type="GO" id="GO:0005524">
    <property type="term" value="F:ATP binding"/>
    <property type="evidence" value="ECO:0007669"/>
    <property type="project" value="UniProtKB-KW"/>
</dbReference>
<evidence type="ECO:0000313" key="2">
    <source>
        <dbReference type="EMBL" id="AWR99196.1"/>
    </source>
</evidence>
<dbReference type="Proteomes" id="UP000247586">
    <property type="component" value="Chromosome"/>
</dbReference>
<sequence length="394" mass="45359">MLEIRRRECDEIRSLKGWRLIYGRRKVGKTYLARKCLNFDEYYLISRTLSIIYEDKELPLHEGVSRIISSLKNGRTVILDEFQRLPEKYLDLLSTAYPRGTLILLASSLGVINKVIESNSPFLGLVVPYRMGIIKFSDALLSVRDPYKALLFRDPWITEHANDWDYVKRNPQSFYYITKGLVGEVFQEEERKLTQIYEAILLEVSEGMWNSTMISAKLQSRMDINPSKVSSYLTTLFKMGLIKKIKVYKGGKGSEWYYDLDSPIMSVTFYAEAKYRISEGVKSVDLTYPISKEIQFAIGEMLAEYYDAELAYTPQGDIDIVLSRKGKPFIAYELKNKFTESETRRAIERIRDFGIPRAGLVGILEEPPKSEDSIGPDRLMEIADVIGEKIKSSD</sequence>
<dbReference type="RefSeq" id="WP_054836980.1">
    <property type="nucleotide sequence ID" value="NZ_BBBA01000017.1"/>
</dbReference>
<evidence type="ECO:0000259" key="1">
    <source>
        <dbReference type="Pfam" id="PF13173"/>
    </source>
</evidence>
<organism evidence="2 3">
    <name type="scientific">Metallosphaera hakonensis JCM 8857 = DSM 7519</name>
    <dbReference type="NCBI Taxonomy" id="1293036"/>
    <lineage>
        <taxon>Archaea</taxon>
        <taxon>Thermoproteota</taxon>
        <taxon>Thermoprotei</taxon>
        <taxon>Sulfolobales</taxon>
        <taxon>Sulfolobaceae</taxon>
        <taxon>Metallosphaera</taxon>
    </lineage>
</organism>
<dbReference type="InterPro" id="IPR041682">
    <property type="entry name" value="AAA_14"/>
</dbReference>
<dbReference type="KEGG" id="mhk:DFR87_05200"/>
<dbReference type="InterPro" id="IPR027417">
    <property type="entry name" value="P-loop_NTPase"/>
</dbReference>
<keyword evidence="2" id="KW-0067">ATP-binding</keyword>
<name>A0A2U9IT45_9CREN</name>
<keyword evidence="2" id="KW-0547">Nucleotide-binding</keyword>
<accession>A0A2U9IT45</accession>
<dbReference type="Pfam" id="PF13173">
    <property type="entry name" value="AAA_14"/>
    <property type="match status" value="1"/>
</dbReference>
<dbReference type="STRING" id="1293036.GCA_001315825_02169"/>
<reference evidence="3" key="3">
    <citation type="submission" date="2020-03" db="EMBL/GenBank/DDBJ databases">
        <title>Sequencing and Assembly of Multiple Reported Metal-Biooxidizing Members of the Extremely Thermoacidophilic Archaeal Family Sulfolobaceae.</title>
        <authorList>
            <person name="Counts J.A."/>
            <person name="Kelly R.M."/>
        </authorList>
    </citation>
    <scope>NUCLEOTIDE SEQUENCE [LARGE SCALE GENOMIC DNA]</scope>
    <source>
        <strain evidence="3">HO1-1</strain>
    </source>
</reference>
<keyword evidence="3" id="KW-1185">Reference proteome</keyword>